<sequence length="154" mass="17302">MGFIIGLHKVTEFTHAGVCGKPATRRLRYKQGSYGRNEEQNIVASNEGNDMTRWVRYVRAGALGLALGGAVTGTIVYTSPAFAQDNRERPSSPKGRHRYTPPKPAQPPASEAANRSAVPAEFDQQRRRDGRMTPEERQLLRQHIEDAVRELYKR</sequence>
<proteinExistence type="predicted"/>
<dbReference type="EMBL" id="FR687359">
    <property type="protein sequence ID" value="CBW75215.1"/>
    <property type="molecule type" value="Genomic_DNA"/>
</dbReference>
<dbReference type="HOGENOM" id="CLU_1700938_0_0_4"/>
<dbReference type="eggNOG" id="ENOG5032AW5">
    <property type="taxonomic scope" value="Bacteria"/>
</dbReference>
<gene>
    <name evidence="2" type="ordered locus">RBRH_03404</name>
</gene>
<evidence type="ECO:0000313" key="2">
    <source>
        <dbReference type="EMBL" id="CBW75215.1"/>
    </source>
</evidence>
<feature type="compositionally biased region" description="Basic and acidic residues" evidence="1">
    <location>
        <begin position="123"/>
        <end position="140"/>
    </location>
</feature>
<reference evidence="2 3" key="1">
    <citation type="journal article" date="2011" name="J. Bacteriol.">
        <title>Complete genome sequence of Burkholderia rhizoxinica, an endosymbiont of Rhizopus microsporus.</title>
        <authorList>
            <person name="Lackner G."/>
            <person name="Moebius N."/>
            <person name="Partida-Martinez L."/>
            <person name="Hertweck C."/>
        </authorList>
    </citation>
    <scope>NUCLEOTIDE SEQUENCE [LARGE SCALE GENOMIC DNA]</scope>
    <source>
        <strain evidence="3">DSM 19002 / CIP 109453 / HKI 454</strain>
    </source>
</reference>
<dbReference type="STRING" id="882378.RBRH_03404"/>
<evidence type="ECO:0000256" key="1">
    <source>
        <dbReference type="SAM" id="MobiDB-lite"/>
    </source>
</evidence>
<dbReference type="Proteomes" id="UP000007437">
    <property type="component" value="Chromosome"/>
</dbReference>
<name>E5ARI3_MYCRK</name>
<feature type="region of interest" description="Disordered" evidence="1">
    <location>
        <begin position="80"/>
        <end position="140"/>
    </location>
</feature>
<organism evidence="2 3">
    <name type="scientific">Mycetohabitans rhizoxinica (strain DSM 19002 / CIP 109453 / HKI 454)</name>
    <name type="common">Paraburkholderia rhizoxinica</name>
    <dbReference type="NCBI Taxonomy" id="882378"/>
    <lineage>
        <taxon>Bacteria</taxon>
        <taxon>Pseudomonadati</taxon>
        <taxon>Pseudomonadota</taxon>
        <taxon>Betaproteobacteria</taxon>
        <taxon>Burkholderiales</taxon>
        <taxon>Burkholderiaceae</taxon>
        <taxon>Mycetohabitans</taxon>
    </lineage>
</organism>
<dbReference type="AlphaFoldDB" id="E5ARI3"/>
<dbReference type="KEGG" id="brh:RBRH_03404"/>
<evidence type="ECO:0000313" key="3">
    <source>
        <dbReference type="Proteomes" id="UP000007437"/>
    </source>
</evidence>
<protein>
    <submittedName>
        <fullName evidence="2">Uncharacterized protein</fullName>
    </submittedName>
</protein>
<accession>E5ARI3</accession>